<evidence type="ECO:0000256" key="8">
    <source>
        <dbReference type="RuleBase" id="RU004135"/>
    </source>
</evidence>
<dbReference type="Pfam" id="PF01225">
    <property type="entry name" value="Mur_ligase"/>
    <property type="match status" value="1"/>
</dbReference>
<feature type="domain" description="Mur ligase N-terminal catalytic" evidence="9">
    <location>
        <begin position="39"/>
        <end position="114"/>
    </location>
</feature>
<feature type="binding site" evidence="7">
    <location>
        <begin position="427"/>
        <end position="430"/>
    </location>
    <ligand>
        <name>meso-2,6-diaminopimelate</name>
        <dbReference type="ChEBI" id="CHEBI:57791"/>
    </ligand>
</feature>
<evidence type="ECO:0000256" key="3">
    <source>
        <dbReference type="ARBA" id="ARBA00022960"/>
    </source>
</evidence>
<feature type="binding site" evidence="7">
    <location>
        <position position="46"/>
    </location>
    <ligand>
        <name>UDP-N-acetyl-alpha-D-muramoyl-L-alanyl-D-glutamate</name>
        <dbReference type="ChEBI" id="CHEBI:83900"/>
    </ligand>
</feature>
<dbReference type="InterPro" id="IPR035911">
    <property type="entry name" value="MurE/MurF_N"/>
</dbReference>
<comment type="PTM">
    <text evidence="7">Carboxylation is probably crucial for Mg(2+) binding and, consequently, for the gamma-phosphate positioning of ATP.</text>
</comment>
<dbReference type="PANTHER" id="PTHR23135">
    <property type="entry name" value="MUR LIGASE FAMILY MEMBER"/>
    <property type="match status" value="1"/>
</dbReference>
<keyword evidence="13" id="KW-1185">Reference proteome</keyword>
<dbReference type="InterPro" id="IPR000713">
    <property type="entry name" value="Mur_ligase_N"/>
</dbReference>
<feature type="binding site" evidence="7">
    <location>
        <position position="44"/>
    </location>
    <ligand>
        <name>UDP-N-acetyl-alpha-D-muramoyl-L-alanyl-D-glutamate</name>
        <dbReference type="ChEBI" id="CHEBI:83900"/>
    </ligand>
</feature>
<accession>A0ABS4ZBP4</accession>
<dbReference type="Gene3D" id="3.90.190.20">
    <property type="entry name" value="Mur ligase, C-terminal domain"/>
    <property type="match status" value="1"/>
</dbReference>
<dbReference type="InterPro" id="IPR013221">
    <property type="entry name" value="Mur_ligase_cen"/>
</dbReference>
<keyword evidence="7" id="KW-0547">Nucleotide-binding</keyword>
<comment type="catalytic activity">
    <reaction evidence="7">
        <text>UDP-N-acetyl-alpha-D-muramoyl-L-alanyl-D-glutamate + meso-2,6-diaminopimelate + ATP = UDP-N-acetyl-alpha-D-muramoyl-L-alanyl-gamma-D-glutamyl-meso-2,6-diaminopimelate + ADP + phosphate + H(+)</text>
        <dbReference type="Rhea" id="RHEA:23676"/>
        <dbReference type="ChEBI" id="CHEBI:15378"/>
        <dbReference type="ChEBI" id="CHEBI:30616"/>
        <dbReference type="ChEBI" id="CHEBI:43474"/>
        <dbReference type="ChEBI" id="CHEBI:57791"/>
        <dbReference type="ChEBI" id="CHEBI:83900"/>
        <dbReference type="ChEBI" id="CHEBI:83905"/>
        <dbReference type="ChEBI" id="CHEBI:456216"/>
        <dbReference type="EC" id="6.3.2.13"/>
    </reaction>
</comment>
<dbReference type="SUPFAM" id="SSF53244">
    <property type="entry name" value="MurD-like peptide ligases, peptide-binding domain"/>
    <property type="match status" value="1"/>
</dbReference>
<feature type="binding site" evidence="7">
    <location>
        <position position="201"/>
    </location>
    <ligand>
        <name>UDP-N-acetyl-alpha-D-muramoyl-L-alanyl-D-glutamate</name>
        <dbReference type="ChEBI" id="CHEBI:83900"/>
    </ligand>
</feature>
<comment type="pathway">
    <text evidence="7 8">Cell wall biogenesis; peptidoglycan biosynthesis.</text>
</comment>
<feature type="modified residue" description="N6-carboxylysine" evidence="7">
    <location>
        <position position="241"/>
    </location>
</feature>
<dbReference type="SUPFAM" id="SSF53623">
    <property type="entry name" value="MurD-like peptide ligases, catalytic domain"/>
    <property type="match status" value="1"/>
</dbReference>
<dbReference type="Gene3D" id="3.40.1190.10">
    <property type="entry name" value="Mur-like, catalytic domain"/>
    <property type="match status" value="1"/>
</dbReference>
<comment type="caution">
    <text evidence="12">The sequence shown here is derived from an EMBL/GenBank/DDBJ whole genome shotgun (WGS) entry which is preliminary data.</text>
</comment>
<proteinExistence type="inferred from homology"/>
<dbReference type="SUPFAM" id="SSF63418">
    <property type="entry name" value="MurE/MurF N-terminal domain"/>
    <property type="match status" value="1"/>
</dbReference>
<dbReference type="InterPro" id="IPR005761">
    <property type="entry name" value="UDP-N-AcMur-Glu-dNH2Pim_ligase"/>
</dbReference>
<feature type="domain" description="Mur ligase C-terminal" evidence="10">
    <location>
        <begin position="356"/>
        <end position="482"/>
    </location>
</feature>
<keyword evidence="5 7" id="KW-0131">Cell cycle</keyword>
<feature type="domain" description="Mur ligase central" evidence="11">
    <location>
        <begin position="127"/>
        <end position="334"/>
    </location>
</feature>
<protein>
    <recommendedName>
        <fullName evidence="7">UDP-N-acetylmuramoyl-L-alanyl-D-glutamate--2,6-diaminopimelate ligase</fullName>
        <ecNumber evidence="7">6.3.2.13</ecNumber>
    </recommendedName>
    <alternativeName>
        <fullName evidence="7">Meso-A2pm-adding enzyme</fullName>
    </alternativeName>
    <alternativeName>
        <fullName evidence="7">Meso-diaminopimelate-adding enzyme</fullName>
    </alternativeName>
    <alternativeName>
        <fullName evidence="7">UDP-MurNAc-L-Ala-D-Glu:meso-diaminopimelate ligase</fullName>
    </alternativeName>
    <alternativeName>
        <fullName evidence="7">UDP-MurNAc-tripeptide synthetase</fullName>
    </alternativeName>
    <alternativeName>
        <fullName evidence="7">UDP-N-acetylmuramyl-tripeptide synthetase</fullName>
    </alternativeName>
</protein>
<keyword evidence="3 7" id="KW-0133">Cell shape</keyword>
<evidence type="ECO:0000256" key="6">
    <source>
        <dbReference type="ARBA" id="ARBA00023316"/>
    </source>
</evidence>
<dbReference type="NCBIfam" id="NF001124">
    <property type="entry name" value="PRK00139.1-2"/>
    <property type="match status" value="1"/>
</dbReference>
<dbReference type="Pfam" id="PF02875">
    <property type="entry name" value="Mur_ligase_C"/>
    <property type="match status" value="1"/>
</dbReference>
<gene>
    <name evidence="7" type="primary">murE</name>
    <name evidence="12" type="ORF">JOF54_003316</name>
</gene>
<reference evidence="12 13" key="1">
    <citation type="submission" date="2021-03" db="EMBL/GenBank/DDBJ databases">
        <title>Sequencing the genomes of 1000 actinobacteria strains.</title>
        <authorList>
            <person name="Klenk H.-P."/>
        </authorList>
    </citation>
    <scope>NUCLEOTIDE SEQUENCE [LARGE SCALE GENOMIC DNA]</scope>
    <source>
        <strain evidence="12 13">DSM 12936</strain>
    </source>
</reference>
<feature type="binding site" evidence="7">
    <location>
        <position position="403"/>
    </location>
    <ligand>
        <name>meso-2,6-diaminopimelate</name>
        <dbReference type="ChEBI" id="CHEBI:57791"/>
    </ligand>
</feature>
<keyword evidence="6 7" id="KW-0961">Cell wall biogenesis/degradation</keyword>
<evidence type="ECO:0000259" key="10">
    <source>
        <dbReference type="Pfam" id="PF02875"/>
    </source>
</evidence>
<keyword evidence="2 7" id="KW-0132">Cell division</keyword>
<evidence type="ECO:0000256" key="7">
    <source>
        <dbReference type="HAMAP-Rule" id="MF_00208"/>
    </source>
</evidence>
<dbReference type="EMBL" id="JAGIOB010000001">
    <property type="protein sequence ID" value="MBP2418394.1"/>
    <property type="molecule type" value="Genomic_DNA"/>
</dbReference>
<feature type="binding site" evidence="7">
    <location>
        <position position="209"/>
    </location>
    <ligand>
        <name>UDP-N-acetyl-alpha-D-muramoyl-L-alanyl-D-glutamate</name>
        <dbReference type="ChEBI" id="CHEBI:83900"/>
    </ligand>
</feature>
<evidence type="ECO:0000256" key="1">
    <source>
        <dbReference type="ARBA" id="ARBA00005898"/>
    </source>
</evidence>
<keyword evidence="4 7" id="KW-0573">Peptidoglycan synthesis</keyword>
<feature type="binding site" evidence="7">
    <location>
        <begin position="174"/>
        <end position="175"/>
    </location>
    <ligand>
        <name>UDP-N-acetyl-alpha-D-muramoyl-L-alanyl-D-glutamate</name>
        <dbReference type="ChEBI" id="CHEBI:83900"/>
    </ligand>
</feature>
<evidence type="ECO:0000313" key="13">
    <source>
        <dbReference type="Proteomes" id="UP000758168"/>
    </source>
</evidence>
<dbReference type="Gene3D" id="3.40.1390.10">
    <property type="entry name" value="MurE/MurF, N-terminal domain"/>
    <property type="match status" value="1"/>
</dbReference>
<feature type="binding site" evidence="7">
    <location>
        <begin position="129"/>
        <end position="135"/>
    </location>
    <ligand>
        <name>ATP</name>
        <dbReference type="ChEBI" id="CHEBI:30616"/>
    </ligand>
</feature>
<evidence type="ECO:0000256" key="4">
    <source>
        <dbReference type="ARBA" id="ARBA00022984"/>
    </source>
</evidence>
<comment type="function">
    <text evidence="7">Catalyzes the addition of meso-diaminopimelic acid to the nucleotide precursor UDP-N-acetylmuramoyl-L-alanyl-D-glutamate (UMAG) in the biosynthesis of bacterial cell-wall peptidoglycan.</text>
</comment>
<evidence type="ECO:0000256" key="2">
    <source>
        <dbReference type="ARBA" id="ARBA00022618"/>
    </source>
</evidence>
<evidence type="ECO:0000259" key="11">
    <source>
        <dbReference type="Pfam" id="PF08245"/>
    </source>
</evidence>
<organism evidence="12 13">
    <name type="scientific">Microlunatus capsulatus</name>
    <dbReference type="NCBI Taxonomy" id="99117"/>
    <lineage>
        <taxon>Bacteria</taxon>
        <taxon>Bacillati</taxon>
        <taxon>Actinomycetota</taxon>
        <taxon>Actinomycetes</taxon>
        <taxon>Propionibacteriales</taxon>
        <taxon>Propionibacteriaceae</taxon>
        <taxon>Microlunatus</taxon>
    </lineage>
</organism>
<sequence>MSPVPTLRPRPGPPLPLLELAAGLRDPDLTATGAGDPDVTGVTLDSRQVQPGDLYVALPGRHHHGAAFTAAAAAAGAVAVLTDPAGRDDAAATGLPVLVTERPRPVMARAAAAVYGRPAERLTMHAVTGTNGKTTTTFLLDAALRAAGHHVGTVGTIGFLLDGQPLPASRTTITTPESPDLQALLAHLLEAGADTVAMEVSSHALVLGRADAITFDVAAFTNLGRDHLDFHGDEESYFAAKAQLFTPERTRQVVLSVDDDAGRRLLEQVRRTPELTLRTVSLSDPAADHRLLDARPAPGGGTAATVSVDGRRLELRLPLPGDFNVRNALTALAMVSLTGGDVEAAAAGLADVVVPGRMQPVPLGPGAPAVVVDFAHTPQAVAAALGALRDRRVVVVLGCGGDRDPQKRRPMGEAAARAAAVVVVTDDNPRSEDPAAIRAAVLAGARAAGGAEVHDGGDRAAAIALALELAGPDDVVAVLGKGHETGQEVAGTVLPFADADVVRAAWAARTATAGSPR</sequence>
<comment type="cofactor">
    <cofactor evidence="7">
        <name>Mg(2+)</name>
        <dbReference type="ChEBI" id="CHEBI:18420"/>
    </cofactor>
</comment>
<dbReference type="InterPro" id="IPR036565">
    <property type="entry name" value="Mur-like_cat_sf"/>
</dbReference>
<dbReference type="NCBIfam" id="TIGR01085">
    <property type="entry name" value="murE"/>
    <property type="match status" value="1"/>
</dbReference>
<dbReference type="GO" id="GO:0008765">
    <property type="term" value="F:UDP-N-acetylmuramoylalanyl-D-glutamate-2,6-diaminopimelate ligase activity"/>
    <property type="evidence" value="ECO:0007669"/>
    <property type="project" value="UniProtKB-EC"/>
</dbReference>
<dbReference type="PANTHER" id="PTHR23135:SF4">
    <property type="entry name" value="UDP-N-ACETYLMURAMOYL-L-ALANYL-D-GLUTAMATE--2,6-DIAMINOPIMELATE LIGASE MURE HOMOLOG, CHLOROPLASTIC"/>
    <property type="match status" value="1"/>
</dbReference>
<feature type="short sequence motif" description="Meso-diaminopimelate recognition motif" evidence="7">
    <location>
        <begin position="427"/>
        <end position="430"/>
    </location>
</feature>
<dbReference type="Pfam" id="PF08245">
    <property type="entry name" value="Mur_ligase_M"/>
    <property type="match status" value="1"/>
</dbReference>
<dbReference type="NCBIfam" id="NF001126">
    <property type="entry name" value="PRK00139.1-4"/>
    <property type="match status" value="1"/>
</dbReference>
<evidence type="ECO:0000256" key="5">
    <source>
        <dbReference type="ARBA" id="ARBA00023306"/>
    </source>
</evidence>
<dbReference type="InterPro" id="IPR036615">
    <property type="entry name" value="Mur_ligase_C_dom_sf"/>
</dbReference>
<comment type="similarity">
    <text evidence="1 7">Belongs to the MurCDEF family. MurE subfamily.</text>
</comment>
<evidence type="ECO:0000259" key="9">
    <source>
        <dbReference type="Pfam" id="PF01225"/>
    </source>
</evidence>
<dbReference type="HAMAP" id="MF_00208">
    <property type="entry name" value="MurE"/>
    <property type="match status" value="1"/>
</dbReference>
<dbReference type="Proteomes" id="UP000758168">
    <property type="component" value="Unassembled WGS sequence"/>
</dbReference>
<feature type="binding site" evidence="7">
    <location>
        <position position="480"/>
    </location>
    <ligand>
        <name>meso-2,6-diaminopimelate</name>
        <dbReference type="ChEBI" id="CHEBI:57791"/>
    </ligand>
</feature>
<keyword evidence="7" id="KW-0460">Magnesium</keyword>
<name>A0ABS4ZBP4_9ACTN</name>
<dbReference type="InterPro" id="IPR004101">
    <property type="entry name" value="Mur_ligase_C"/>
</dbReference>
<keyword evidence="7 12" id="KW-0436">Ligase</keyword>
<comment type="subcellular location">
    <subcellularLocation>
        <location evidence="7 8">Cytoplasm</location>
    </subcellularLocation>
</comment>
<keyword evidence="7" id="KW-0067">ATP-binding</keyword>
<evidence type="ECO:0000313" key="12">
    <source>
        <dbReference type="EMBL" id="MBP2418394.1"/>
    </source>
</evidence>
<keyword evidence="7" id="KW-0963">Cytoplasm</keyword>
<dbReference type="EC" id="6.3.2.13" evidence="7"/>
<comment type="caution">
    <text evidence="7">Lacks conserved residue(s) required for the propagation of feature annotation.</text>
</comment>
<feature type="binding site" evidence="7">
    <location>
        <position position="484"/>
    </location>
    <ligand>
        <name>meso-2,6-diaminopimelate</name>
        <dbReference type="ChEBI" id="CHEBI:57791"/>
    </ligand>
</feature>